<evidence type="ECO:0000256" key="1">
    <source>
        <dbReference type="ARBA" id="ARBA00006598"/>
    </source>
</evidence>
<dbReference type="GO" id="GO:0006412">
    <property type="term" value="P:translation"/>
    <property type="evidence" value="ECO:0007669"/>
    <property type="project" value="InterPro"/>
</dbReference>
<evidence type="ECO:0000256" key="4">
    <source>
        <dbReference type="ARBA" id="ARBA00035486"/>
    </source>
</evidence>
<comment type="caution">
    <text evidence="7">The sequence shown here is derived from an EMBL/GenBank/DDBJ whole genome shotgun (WGS) entry which is preliminary data.</text>
</comment>
<dbReference type="GO" id="GO:1990904">
    <property type="term" value="C:ribonucleoprotein complex"/>
    <property type="evidence" value="ECO:0007669"/>
    <property type="project" value="UniProtKB-KW"/>
</dbReference>
<evidence type="ECO:0000256" key="3">
    <source>
        <dbReference type="ARBA" id="ARBA00023274"/>
    </source>
</evidence>
<dbReference type="Pfam" id="PF01632">
    <property type="entry name" value="Ribosomal_L35p"/>
    <property type="match status" value="1"/>
</dbReference>
<keyword evidence="2 5" id="KW-0689">Ribosomal protein</keyword>
<dbReference type="AlphaFoldDB" id="A0A3M0Z1T2"/>
<organism evidence="7 8">
    <name type="scientific">Candidatus Dojkabacteria bacterium</name>
    <dbReference type="NCBI Taxonomy" id="2099670"/>
    <lineage>
        <taxon>Bacteria</taxon>
        <taxon>Candidatus Dojkabacteria</taxon>
    </lineage>
</organism>
<evidence type="ECO:0000256" key="6">
    <source>
        <dbReference type="SAM" id="MobiDB-lite"/>
    </source>
</evidence>
<dbReference type="InterPro" id="IPR001706">
    <property type="entry name" value="Ribosomal_bL35"/>
</dbReference>
<accession>A0A3M0Z1T2</accession>
<sequence>MKKYKIKTHKSTVKRFKITGSGKVIRQKQQERNNSHLRSFKNRKQKSIRKDKLVISSKGNIRKIKKLIVS</sequence>
<proteinExistence type="inferred from homology"/>
<dbReference type="PRINTS" id="PR00064">
    <property type="entry name" value="RIBOSOMALL35"/>
</dbReference>
<reference evidence="7 8" key="1">
    <citation type="submission" date="2018-10" db="EMBL/GenBank/DDBJ databases">
        <title>Thermophilic Lithotrophy and Phototrophy in an Intertidal, Iron-rich, Geothermal Spring.</title>
        <authorList>
            <person name="Ward L.M."/>
            <person name="Idei A."/>
            <person name="Nakagawa M."/>
            <person name="Ueno Y."/>
            <person name="Fischer W."/>
            <person name="Mcglynn S.E."/>
        </authorList>
    </citation>
    <scope>NUCLEOTIDE SEQUENCE [LARGE SCALE GENOMIC DNA]</scope>
    <source>
        <strain evidence="7">J137</strain>
    </source>
</reference>
<name>A0A3M0Z1T2_9BACT</name>
<dbReference type="EMBL" id="RFKV01000005">
    <property type="protein sequence ID" value="RMD77734.1"/>
    <property type="molecule type" value="Genomic_DNA"/>
</dbReference>
<dbReference type="SUPFAM" id="SSF143034">
    <property type="entry name" value="L35p-like"/>
    <property type="match status" value="1"/>
</dbReference>
<gene>
    <name evidence="7" type="ORF">D6810_00185</name>
</gene>
<keyword evidence="3 5" id="KW-0687">Ribonucleoprotein</keyword>
<dbReference type="GO" id="GO:0005840">
    <property type="term" value="C:ribosome"/>
    <property type="evidence" value="ECO:0007669"/>
    <property type="project" value="UniProtKB-KW"/>
</dbReference>
<feature type="region of interest" description="Disordered" evidence="6">
    <location>
        <begin position="27"/>
        <end position="51"/>
    </location>
</feature>
<evidence type="ECO:0000313" key="7">
    <source>
        <dbReference type="EMBL" id="RMD77734.1"/>
    </source>
</evidence>
<evidence type="ECO:0000256" key="5">
    <source>
        <dbReference type="RuleBase" id="RU000568"/>
    </source>
</evidence>
<dbReference type="GO" id="GO:0003735">
    <property type="term" value="F:structural constituent of ribosome"/>
    <property type="evidence" value="ECO:0007669"/>
    <property type="project" value="InterPro"/>
</dbReference>
<dbReference type="InterPro" id="IPR037229">
    <property type="entry name" value="Ribosomal_bL35_sf"/>
</dbReference>
<protein>
    <recommendedName>
        <fullName evidence="4 5">50S ribosomal protein L35</fullName>
    </recommendedName>
</protein>
<feature type="compositionally biased region" description="Basic residues" evidence="6">
    <location>
        <begin position="38"/>
        <end position="47"/>
    </location>
</feature>
<comment type="similarity">
    <text evidence="1 5">Belongs to the bacterial ribosomal protein bL35 family.</text>
</comment>
<evidence type="ECO:0000313" key="8">
    <source>
        <dbReference type="Proteomes" id="UP000269410"/>
    </source>
</evidence>
<dbReference type="InterPro" id="IPR021137">
    <property type="entry name" value="Ribosomal_bL35-like"/>
</dbReference>
<evidence type="ECO:0000256" key="2">
    <source>
        <dbReference type="ARBA" id="ARBA00022980"/>
    </source>
</evidence>
<dbReference type="Gene3D" id="4.10.410.60">
    <property type="match status" value="1"/>
</dbReference>
<dbReference type="Proteomes" id="UP000269410">
    <property type="component" value="Unassembled WGS sequence"/>
</dbReference>